<keyword evidence="1" id="KW-1133">Transmembrane helix</keyword>
<evidence type="ECO:0000313" key="3">
    <source>
        <dbReference type="Proteomes" id="UP000254055"/>
    </source>
</evidence>
<evidence type="ECO:0000256" key="1">
    <source>
        <dbReference type="SAM" id="Phobius"/>
    </source>
</evidence>
<feature type="transmembrane region" description="Helical" evidence="1">
    <location>
        <begin position="60"/>
        <end position="83"/>
    </location>
</feature>
<feature type="transmembrane region" description="Helical" evidence="1">
    <location>
        <begin position="133"/>
        <end position="154"/>
    </location>
</feature>
<dbReference type="Pfam" id="PF10011">
    <property type="entry name" value="DUF2254"/>
    <property type="match status" value="1"/>
</dbReference>
<organism evidence="2 3">
    <name type="scientific">Neisseria zoodegmatis</name>
    <dbReference type="NCBI Taxonomy" id="326523"/>
    <lineage>
        <taxon>Bacteria</taxon>
        <taxon>Pseudomonadati</taxon>
        <taxon>Pseudomonadota</taxon>
        <taxon>Betaproteobacteria</taxon>
        <taxon>Neisseriales</taxon>
        <taxon>Neisseriaceae</taxon>
        <taxon>Neisseria</taxon>
    </lineage>
</organism>
<dbReference type="OrthoDB" id="2955631at2"/>
<dbReference type="EMBL" id="UGRS01000001">
    <property type="protein sequence ID" value="SUA35745.1"/>
    <property type="molecule type" value="Genomic_DNA"/>
</dbReference>
<feature type="transmembrane region" description="Helical" evidence="1">
    <location>
        <begin position="104"/>
        <end position="127"/>
    </location>
</feature>
<sequence length="419" mass="45775">MMYRWILAFKKPSNRLWVTPALWALVAVLFAFGARLATVWLPAGIFPQISLATLESLLEVIASSMLAVSTFSLSIMVSAFSSAANGATPRATELVMSDDNTRTAIASFISAFIYAIIAKTALGMEFYGQNGRFVLFVSTVLVLVYLIVTLIRWVHTISQLGGMAHTVNKIMKAAEDSLEKYRADPNMGAGWRGSCSHHARMVKAGFSGYLTHIDMSTLQNRAESADVRIHILVRPGELVGHDTPLMLVEGGEVENEDLLKCFVFGGARGYDFDPSWGFVVLSEVAQRALSPAVNDPGTAINVMTGMMRILTEQPPENEPGDKADKYDRLSIKPEETGKWVEEAFYPIARDGAGILEVGIVMQKVLAGIWRNAPEAGVSQAAARVAERSLQRALSEMSFEPDAEELRAKHEALFGKKSLA</sequence>
<keyword evidence="1" id="KW-0812">Transmembrane</keyword>
<keyword evidence="1" id="KW-0472">Membrane</keyword>
<dbReference type="AlphaFoldDB" id="A0A378WG94"/>
<dbReference type="RefSeq" id="WP_115133160.1">
    <property type="nucleotide sequence ID" value="NZ_UGRS01000001.1"/>
</dbReference>
<protein>
    <submittedName>
        <fullName evidence="2">Predicted membrane protein (DUF2254)</fullName>
    </submittedName>
</protein>
<reference evidence="2 3" key="1">
    <citation type="submission" date="2018-06" db="EMBL/GenBank/DDBJ databases">
        <authorList>
            <consortium name="Pathogen Informatics"/>
            <person name="Doyle S."/>
        </authorList>
    </citation>
    <scope>NUCLEOTIDE SEQUENCE [LARGE SCALE GENOMIC DNA]</scope>
    <source>
        <strain evidence="2 3">NCTC12229</strain>
    </source>
</reference>
<proteinExistence type="predicted"/>
<accession>A0A378WG94</accession>
<dbReference type="InterPro" id="IPR018723">
    <property type="entry name" value="DUF2254_membrane"/>
</dbReference>
<name>A0A378WG94_9NEIS</name>
<gene>
    <name evidence="2" type="ORF">NCTC12229_00151</name>
</gene>
<evidence type="ECO:0000313" key="2">
    <source>
        <dbReference type="EMBL" id="SUA35745.1"/>
    </source>
</evidence>
<dbReference type="Proteomes" id="UP000254055">
    <property type="component" value="Unassembled WGS sequence"/>
</dbReference>